<dbReference type="OrthoDB" id="1098634at2"/>
<evidence type="ECO:0000313" key="5">
    <source>
        <dbReference type="EMBL" id="MDC1753438.1"/>
    </source>
</evidence>
<gene>
    <name evidence="2" type="ORF">ERS852462_03617</name>
    <name evidence="4" type="ORF">GAP47_19195</name>
    <name evidence="3" type="ORF">GAQ56_20555</name>
    <name evidence="5" type="ORF">POY80_13400</name>
</gene>
<keyword evidence="1" id="KW-0812">Transmembrane</keyword>
<dbReference type="AlphaFoldDB" id="A0A139K5Z6"/>
<organism evidence="4 8">
    <name type="scientific">Bacteroides uniformis</name>
    <dbReference type="NCBI Taxonomy" id="820"/>
    <lineage>
        <taxon>Bacteria</taxon>
        <taxon>Pseudomonadati</taxon>
        <taxon>Bacteroidota</taxon>
        <taxon>Bacteroidia</taxon>
        <taxon>Bacteroidales</taxon>
        <taxon>Bacteroidaceae</taxon>
        <taxon>Bacteroides</taxon>
    </lineage>
</organism>
<evidence type="ECO:0000313" key="4">
    <source>
        <dbReference type="EMBL" id="KAB4230624.1"/>
    </source>
</evidence>
<dbReference type="EMBL" id="WCTL01000025">
    <property type="protein sequence ID" value="KAB4230624.1"/>
    <property type="molecule type" value="Genomic_DNA"/>
</dbReference>
<feature type="transmembrane region" description="Helical" evidence="1">
    <location>
        <begin position="7"/>
        <end position="27"/>
    </location>
</feature>
<sequence>MKKENWALGLSIVAMTIAIIATCIAAYRTPELGFDYQGVIVGILSLLVTVLIGWNIYTFIDIKGTSQKIDKFRAEFEGKIKKSSLETQFDVKKEMMRVVPILIARQHGDLISSLQFMFKAFHENKDDGGFAKMLAREYILQTIMALINNENKNLISHLINDMKGTLKVEEIEDFLHEFLSYSEEEKHQRYAGMQNVLLELLKAQS</sequence>
<dbReference type="PATRIC" id="fig|820.27.peg.2155"/>
<evidence type="ECO:0000313" key="6">
    <source>
        <dbReference type="Proteomes" id="UP000095614"/>
    </source>
</evidence>
<dbReference type="RefSeq" id="WP_022400761.1">
    <property type="nucleotide sequence ID" value="NZ_BAABYI010000001.1"/>
</dbReference>
<evidence type="ECO:0000313" key="7">
    <source>
        <dbReference type="Proteomes" id="UP000432488"/>
    </source>
</evidence>
<keyword evidence="1" id="KW-0472">Membrane</keyword>
<proteinExistence type="predicted"/>
<keyword evidence="1" id="KW-1133">Transmembrane helix</keyword>
<feature type="transmembrane region" description="Helical" evidence="1">
    <location>
        <begin position="39"/>
        <end position="60"/>
    </location>
</feature>
<dbReference type="Proteomes" id="UP000462376">
    <property type="component" value="Unassembled WGS sequence"/>
</dbReference>
<dbReference type="EMBL" id="JAQNQY010000014">
    <property type="protein sequence ID" value="MDC1753438.1"/>
    <property type="molecule type" value="Genomic_DNA"/>
</dbReference>
<protein>
    <submittedName>
        <fullName evidence="4">Uncharacterized protein</fullName>
    </submittedName>
</protein>
<evidence type="ECO:0000256" key="1">
    <source>
        <dbReference type="SAM" id="Phobius"/>
    </source>
</evidence>
<dbReference type="EMBL" id="CZAF01000011">
    <property type="protein sequence ID" value="CUP44047.1"/>
    <property type="molecule type" value="Genomic_DNA"/>
</dbReference>
<reference evidence="2 6" key="1">
    <citation type="submission" date="2015-09" db="EMBL/GenBank/DDBJ databases">
        <authorList>
            <consortium name="Pathogen Informatics"/>
        </authorList>
    </citation>
    <scope>NUCLEOTIDE SEQUENCE [LARGE SCALE GENOMIC DNA]</scope>
    <source>
        <strain evidence="2 6">2789STDY5834847</strain>
    </source>
</reference>
<reference evidence="7 8" key="2">
    <citation type="journal article" date="2019" name="Nat. Med.">
        <title>A library of human gut bacterial isolates paired with longitudinal multiomics data enables mechanistic microbiome research.</title>
        <authorList>
            <person name="Poyet M."/>
            <person name="Groussin M."/>
            <person name="Gibbons S.M."/>
            <person name="Avila-Pacheco J."/>
            <person name="Jiang X."/>
            <person name="Kearney S.M."/>
            <person name="Perrotta A.R."/>
            <person name="Berdy B."/>
            <person name="Zhao S."/>
            <person name="Lieberman T.D."/>
            <person name="Swanson P.K."/>
            <person name="Smith M."/>
            <person name="Roesemann S."/>
            <person name="Alexander J.E."/>
            <person name="Rich S.A."/>
            <person name="Livny J."/>
            <person name="Vlamakis H."/>
            <person name="Clish C."/>
            <person name="Bullock K."/>
            <person name="Deik A."/>
            <person name="Scott J."/>
            <person name="Pierce K.A."/>
            <person name="Xavier R.J."/>
            <person name="Alm E.J."/>
        </authorList>
    </citation>
    <scope>NUCLEOTIDE SEQUENCE [LARGE SCALE GENOMIC DNA]</scope>
    <source>
        <strain evidence="3 7">BIOML-A42</strain>
        <strain evidence="4 8">BIOML-A5</strain>
    </source>
</reference>
<dbReference type="Proteomes" id="UP000095614">
    <property type="component" value="Unassembled WGS sequence"/>
</dbReference>
<reference evidence="5" key="3">
    <citation type="submission" date="2022-10" db="EMBL/GenBank/DDBJ databases">
        <title>Human gut microbiome strain richness.</title>
        <authorList>
            <person name="Chen-Liaw A."/>
        </authorList>
    </citation>
    <scope>NUCLEOTIDE SEQUENCE</scope>
    <source>
        <strain evidence="5">A1_m1001262Bd0_191120</strain>
    </source>
</reference>
<name>A0A139K5Z6_BACUN</name>
<evidence type="ECO:0000313" key="8">
    <source>
        <dbReference type="Proteomes" id="UP000462376"/>
    </source>
</evidence>
<dbReference type="EMBL" id="WCUV01000020">
    <property type="protein sequence ID" value="KAB4087112.1"/>
    <property type="molecule type" value="Genomic_DNA"/>
</dbReference>
<evidence type="ECO:0000313" key="3">
    <source>
        <dbReference type="EMBL" id="KAB4087112.1"/>
    </source>
</evidence>
<evidence type="ECO:0000313" key="2">
    <source>
        <dbReference type="EMBL" id="CUP44047.1"/>
    </source>
</evidence>
<dbReference type="Proteomes" id="UP000432488">
    <property type="component" value="Unassembled WGS sequence"/>
</dbReference>
<dbReference type="Proteomes" id="UP001218502">
    <property type="component" value="Unassembled WGS sequence"/>
</dbReference>
<accession>A0A139K5Z6</accession>